<feature type="binding site" evidence="2">
    <location>
        <position position="152"/>
    </location>
    <ligand>
        <name>substrate</name>
    </ligand>
</feature>
<protein>
    <submittedName>
        <fullName evidence="4">Gluconolaconase</fullName>
    </submittedName>
</protein>
<dbReference type="InterPro" id="IPR005511">
    <property type="entry name" value="SMP-30"/>
</dbReference>
<geneLocation type="plasmid" evidence="4 5">
    <name>unnamed1</name>
</geneLocation>
<dbReference type="SUPFAM" id="SSF63829">
    <property type="entry name" value="Calcium-dependent phosphotriesterase"/>
    <property type="match status" value="1"/>
</dbReference>
<proteinExistence type="predicted"/>
<dbReference type="Gene3D" id="2.120.10.30">
    <property type="entry name" value="TolB, C-terminal domain"/>
    <property type="match status" value="1"/>
</dbReference>
<evidence type="ECO:0000256" key="1">
    <source>
        <dbReference type="PIRSR" id="PIRSR605511-1"/>
    </source>
</evidence>
<dbReference type="AlphaFoldDB" id="A0AAC9AZ12"/>
<organism evidence="4 5">
    <name type="scientific">Sphingopyxis macrogoltabida</name>
    <name type="common">Sphingomonas macrogoltabidus</name>
    <dbReference type="NCBI Taxonomy" id="33050"/>
    <lineage>
        <taxon>Bacteria</taxon>
        <taxon>Pseudomonadati</taxon>
        <taxon>Pseudomonadota</taxon>
        <taxon>Alphaproteobacteria</taxon>
        <taxon>Sphingomonadales</taxon>
        <taxon>Sphingomonadaceae</taxon>
        <taxon>Sphingopyxis</taxon>
    </lineage>
</organism>
<feature type="active site" description="Proton donor/acceptor" evidence="1">
    <location>
        <position position="237"/>
    </location>
</feature>
<dbReference type="Pfam" id="PF08450">
    <property type="entry name" value="SGL"/>
    <property type="match status" value="1"/>
</dbReference>
<dbReference type="RefSeq" id="WP_054734624.1">
    <property type="nucleotide sequence ID" value="NZ_CP009430.1"/>
</dbReference>
<feature type="domain" description="SMP-30/Gluconolactonase/LRE-like region" evidence="3">
    <location>
        <begin position="24"/>
        <end position="293"/>
    </location>
</feature>
<accession>A0AAC9AZ12</accession>
<reference evidence="5" key="1">
    <citation type="submission" date="2015-11" db="EMBL/GenBank/DDBJ databases">
        <title>Complete genome sequence of a polyethylene-glycol degrader Sphingopyxis macrogoltabida 203N (NBRC 111659).</title>
        <authorList>
            <person name="Yoshiyuki O."/>
            <person name="Shouta N."/>
            <person name="Nagata Y."/>
            <person name="Numata M."/>
            <person name="Tsuchikane K."/>
            <person name="Hosoyama A."/>
            <person name="Yamazoe A."/>
            <person name="Tsuda M."/>
            <person name="Fujita N."/>
            <person name="Kawai F."/>
        </authorList>
    </citation>
    <scope>NUCLEOTIDE SEQUENCE [LARGE SCALE GENOMIC DNA]</scope>
    <source>
        <strain evidence="5">203N</strain>
        <plasmid evidence="5">unnamed1</plasmid>
    </source>
</reference>
<dbReference type="InterPro" id="IPR051262">
    <property type="entry name" value="SMP-30/CGR1_Lactonase"/>
</dbReference>
<evidence type="ECO:0000313" key="4">
    <source>
        <dbReference type="EMBL" id="AMU92594.1"/>
    </source>
</evidence>
<sequence>MEIHIIHFKETLLELEIVADGLAFPEGPIAMADGSILLVEIKGARLTRIASDGTKTVVAETGGGPNGAAIGPDGAVYIANNGGLGFIDHKGLTFPSPGLPPQYVGGSIQRVGMASGVVTTLYDHCDGAPLIAPNDLVFDRDGGFWFTDHGCETDDGRRFGALYYARFDGTHITCRRSKLIAPNGVGLSPDETTLYVADTLMGRLWALDVNGPGNLKSAGTAYPRRPLFTMPDHRGFDSLAVERDGRVCVGTLIEGGISVIGLDGSLEWIPIPDIGTTNICFGGADMRDVWITGSTTGRLFKARWPRPGLILNFAC</sequence>
<keyword evidence="2" id="KW-0862">Zinc</keyword>
<keyword evidence="5" id="KW-1185">Reference proteome</keyword>
<dbReference type="EMBL" id="CP013345">
    <property type="protein sequence ID" value="AMU92594.1"/>
    <property type="molecule type" value="Genomic_DNA"/>
</dbReference>
<name>A0AAC9AZ12_SPHMC</name>
<gene>
    <name evidence="4" type="ORF">ATM17_30510</name>
</gene>
<feature type="binding site" evidence="2">
    <location>
        <position position="183"/>
    </location>
    <ligand>
        <name>a divalent metal cation</name>
        <dbReference type="ChEBI" id="CHEBI:60240"/>
    </ligand>
</feature>
<comment type="cofactor">
    <cofactor evidence="2">
        <name>Zn(2+)</name>
        <dbReference type="ChEBI" id="CHEBI:29105"/>
    </cofactor>
    <text evidence="2">Binds 1 divalent metal cation per subunit.</text>
</comment>
<keyword evidence="2" id="KW-0479">Metal-binding</keyword>
<keyword evidence="4" id="KW-0614">Plasmid</keyword>
<evidence type="ECO:0000313" key="5">
    <source>
        <dbReference type="Proteomes" id="UP000076088"/>
    </source>
</evidence>
<feature type="binding site" evidence="2">
    <location>
        <position position="134"/>
    </location>
    <ligand>
        <name>substrate</name>
    </ligand>
</feature>
<evidence type="ECO:0000259" key="3">
    <source>
        <dbReference type="Pfam" id="PF08450"/>
    </source>
</evidence>
<dbReference type="PRINTS" id="PR01790">
    <property type="entry name" value="SMP30FAMILY"/>
</dbReference>
<dbReference type="Proteomes" id="UP000076088">
    <property type="component" value="Plasmid unnamed1"/>
</dbReference>
<dbReference type="GO" id="GO:0046872">
    <property type="term" value="F:metal ion binding"/>
    <property type="evidence" value="ECO:0007669"/>
    <property type="project" value="UniProtKB-KW"/>
</dbReference>
<dbReference type="KEGG" id="smaz:LH19_26520"/>
<feature type="binding site" evidence="2">
    <location>
        <position position="237"/>
    </location>
    <ligand>
        <name>a divalent metal cation</name>
        <dbReference type="ChEBI" id="CHEBI:60240"/>
    </ligand>
</feature>
<evidence type="ECO:0000256" key="2">
    <source>
        <dbReference type="PIRSR" id="PIRSR605511-2"/>
    </source>
</evidence>
<dbReference type="InterPro" id="IPR011042">
    <property type="entry name" value="6-blade_b-propeller_TolB-like"/>
</dbReference>
<dbReference type="InterPro" id="IPR013658">
    <property type="entry name" value="SGL"/>
</dbReference>
<reference evidence="4 5" key="2">
    <citation type="journal article" date="2016" name="Genome Announc.">
        <title>Complete Genome Sequence of Sphingopyxis macrogoltabida Strain 203N (NBRC 111659), a Polyethylene Glycol Degrader.</title>
        <authorList>
            <person name="Ohtsubo Y."/>
            <person name="Nonoyama S."/>
            <person name="Nagata Y."/>
            <person name="Numata M."/>
            <person name="Tsuchikane K."/>
            <person name="Hosoyama A."/>
            <person name="Yamazoe A."/>
            <person name="Tsuda M."/>
            <person name="Fujita N."/>
            <person name="Kawai F."/>
        </authorList>
    </citation>
    <scope>NUCLEOTIDE SEQUENCE [LARGE SCALE GENOMIC DNA]</scope>
    <source>
        <strain evidence="4 5">203N</strain>
    </source>
</reference>
<dbReference type="PANTHER" id="PTHR47572:SF5">
    <property type="entry name" value="BLR2277 PROTEIN"/>
    <property type="match status" value="1"/>
</dbReference>
<dbReference type="PANTHER" id="PTHR47572">
    <property type="entry name" value="LIPOPROTEIN-RELATED"/>
    <property type="match status" value="1"/>
</dbReference>